<keyword evidence="2" id="KW-1185">Reference proteome</keyword>
<evidence type="ECO:0000313" key="2">
    <source>
        <dbReference type="Proteomes" id="UP000628854"/>
    </source>
</evidence>
<name>A0ABQ1JH37_9PROT</name>
<accession>A0ABQ1JH37</accession>
<dbReference type="EMBL" id="BMKF01000001">
    <property type="protein sequence ID" value="GGB66997.1"/>
    <property type="molecule type" value="Genomic_DNA"/>
</dbReference>
<evidence type="ECO:0000313" key="1">
    <source>
        <dbReference type="EMBL" id="GGB66997.1"/>
    </source>
</evidence>
<proteinExistence type="predicted"/>
<reference evidence="2" key="1">
    <citation type="journal article" date="2019" name="Int. J. Syst. Evol. Microbiol.">
        <title>The Global Catalogue of Microorganisms (GCM) 10K type strain sequencing project: providing services to taxonomists for standard genome sequencing and annotation.</title>
        <authorList>
            <consortium name="The Broad Institute Genomics Platform"/>
            <consortium name="The Broad Institute Genome Sequencing Center for Infectious Disease"/>
            <person name="Wu L."/>
            <person name="Ma J."/>
        </authorList>
    </citation>
    <scope>NUCLEOTIDE SEQUENCE [LARGE SCALE GENOMIC DNA]</scope>
    <source>
        <strain evidence="2">CGMCC 1.15928</strain>
    </source>
</reference>
<gene>
    <name evidence="1" type="ORF">GCM10011503_14760</name>
</gene>
<dbReference type="PROSITE" id="PS51257">
    <property type="entry name" value="PROKAR_LIPOPROTEIN"/>
    <property type="match status" value="1"/>
</dbReference>
<dbReference type="RefSeq" id="WP_084394667.1">
    <property type="nucleotide sequence ID" value="NZ_BMKF01000001.1"/>
</dbReference>
<sequence>MVLRLRNSLIASAALVLGACGAGEDDSIRFEYSGTTMDICAETSIGFHPDSIDLTGAAEHQLFETVDHLGIDCVGASIDITAYRNDETAEIANSRAHRIEATIVDNYDISDSRISKTLADPPTPDEAGRVHVALMVEVPLEE</sequence>
<protein>
    <recommendedName>
        <fullName evidence="3">OmpA-like domain-containing protein</fullName>
    </recommendedName>
</protein>
<dbReference type="Proteomes" id="UP000628854">
    <property type="component" value="Unassembled WGS sequence"/>
</dbReference>
<organism evidence="1 2">
    <name type="scientific">Henriciella pelagia</name>
    <dbReference type="NCBI Taxonomy" id="1977912"/>
    <lineage>
        <taxon>Bacteria</taxon>
        <taxon>Pseudomonadati</taxon>
        <taxon>Pseudomonadota</taxon>
        <taxon>Alphaproteobacteria</taxon>
        <taxon>Hyphomonadales</taxon>
        <taxon>Hyphomonadaceae</taxon>
        <taxon>Henriciella</taxon>
    </lineage>
</organism>
<comment type="caution">
    <text evidence="1">The sequence shown here is derived from an EMBL/GenBank/DDBJ whole genome shotgun (WGS) entry which is preliminary data.</text>
</comment>
<evidence type="ECO:0008006" key="3">
    <source>
        <dbReference type="Google" id="ProtNLM"/>
    </source>
</evidence>